<dbReference type="InterPro" id="IPR009057">
    <property type="entry name" value="Homeodomain-like_sf"/>
</dbReference>
<reference evidence="2 3" key="2">
    <citation type="submission" date="2020-06" db="EMBL/GenBank/DDBJ databases">
        <title>Complete Genome Sequence of Clostridium muelleri sp. nov. P21T, an Acid-Alcohol Producing Acetogen Isolated from Old Hay.</title>
        <authorList>
            <person name="Duncan K.E."/>
            <person name="Tanner R.S."/>
        </authorList>
    </citation>
    <scope>NUCLEOTIDE SEQUENCE [LARGE SCALE GENOMIC DNA]</scope>
    <source>
        <strain evidence="2 3">P21</strain>
    </source>
</reference>
<organism evidence="2 3">
    <name type="scientific">Clostridium muellerianum</name>
    <dbReference type="NCBI Taxonomy" id="2716538"/>
    <lineage>
        <taxon>Bacteria</taxon>
        <taxon>Bacillati</taxon>
        <taxon>Bacillota</taxon>
        <taxon>Clostridia</taxon>
        <taxon>Eubacteriales</taxon>
        <taxon>Clostridiaceae</taxon>
        <taxon>Clostridium</taxon>
    </lineage>
</organism>
<dbReference type="Pfam" id="PF13518">
    <property type="entry name" value="HTH_28"/>
    <property type="match status" value="1"/>
</dbReference>
<sequence>MITLNEKQQIILKYYREGKSQRSVQRETGIARDTIRKYIRQYDEKLRELNNLQDRDDVKKADIISDIVEAPKYHGGKKKEKL</sequence>
<dbReference type="Gene3D" id="1.10.10.60">
    <property type="entry name" value="Homeodomain-like"/>
    <property type="match status" value="1"/>
</dbReference>
<dbReference type="EMBL" id="JABBNI010000011">
    <property type="protein sequence ID" value="NMM62239.1"/>
    <property type="molecule type" value="Genomic_DNA"/>
</dbReference>
<evidence type="ECO:0000313" key="3">
    <source>
        <dbReference type="Proteomes" id="UP000537131"/>
    </source>
</evidence>
<dbReference type="InterPro" id="IPR055247">
    <property type="entry name" value="InsJ-like_HTH"/>
</dbReference>
<proteinExistence type="predicted"/>
<evidence type="ECO:0000259" key="1">
    <source>
        <dbReference type="Pfam" id="PF13518"/>
    </source>
</evidence>
<evidence type="ECO:0000313" key="2">
    <source>
        <dbReference type="EMBL" id="NMM62239.1"/>
    </source>
</evidence>
<comment type="caution">
    <text evidence="2">The sequence shown here is derived from an EMBL/GenBank/DDBJ whole genome shotgun (WGS) entry which is preliminary data.</text>
</comment>
<feature type="domain" description="Insertion element IS150 protein InsJ-like helix-turn-helix" evidence="1">
    <location>
        <begin position="7"/>
        <end position="44"/>
    </location>
</feature>
<accession>A0A7Y0EEW1</accession>
<name>A0A7Y0EEW1_9CLOT</name>
<keyword evidence="3" id="KW-1185">Reference proteome</keyword>
<dbReference type="AlphaFoldDB" id="A0A7Y0EEW1"/>
<gene>
    <name evidence="2" type="ORF">HBE96_05970</name>
</gene>
<reference evidence="2 3" key="1">
    <citation type="submission" date="2020-04" db="EMBL/GenBank/DDBJ databases">
        <authorList>
            <person name="Doyle D.A."/>
        </authorList>
    </citation>
    <scope>NUCLEOTIDE SEQUENCE [LARGE SCALE GENOMIC DNA]</scope>
    <source>
        <strain evidence="2 3">P21</strain>
    </source>
</reference>
<protein>
    <submittedName>
        <fullName evidence="2">Helix-turn-helix domain-containing protein</fullName>
    </submittedName>
</protein>
<dbReference type="Proteomes" id="UP000537131">
    <property type="component" value="Unassembled WGS sequence"/>
</dbReference>
<dbReference type="SUPFAM" id="SSF46689">
    <property type="entry name" value="Homeodomain-like"/>
    <property type="match status" value="1"/>
</dbReference>